<dbReference type="Gene3D" id="1.20.1250.20">
    <property type="entry name" value="MFS general substrate transporter like domains"/>
    <property type="match status" value="1"/>
</dbReference>
<dbReference type="GO" id="GO:0022857">
    <property type="term" value="F:transmembrane transporter activity"/>
    <property type="evidence" value="ECO:0007669"/>
    <property type="project" value="InterPro"/>
</dbReference>
<dbReference type="CDD" id="cd06173">
    <property type="entry name" value="MFS_MefA_like"/>
    <property type="match status" value="1"/>
</dbReference>
<evidence type="ECO:0000256" key="3">
    <source>
        <dbReference type="ARBA" id="ARBA00022475"/>
    </source>
</evidence>
<evidence type="ECO:0000256" key="2">
    <source>
        <dbReference type="ARBA" id="ARBA00022448"/>
    </source>
</evidence>
<dbReference type="Proteomes" id="UP000606991">
    <property type="component" value="Unassembled WGS sequence"/>
</dbReference>
<keyword evidence="6 8" id="KW-0472">Membrane</keyword>
<proteinExistence type="predicted"/>
<evidence type="ECO:0000256" key="7">
    <source>
        <dbReference type="SAM" id="MobiDB-lite"/>
    </source>
</evidence>
<dbReference type="InterPro" id="IPR036259">
    <property type="entry name" value="MFS_trans_sf"/>
</dbReference>
<feature type="transmembrane region" description="Helical" evidence="8">
    <location>
        <begin position="268"/>
        <end position="287"/>
    </location>
</feature>
<dbReference type="RefSeq" id="WP_337310287.1">
    <property type="nucleotide sequence ID" value="NZ_JAEKNS010000059.1"/>
</dbReference>
<evidence type="ECO:0000313" key="13">
    <source>
        <dbReference type="Proteomes" id="UP000606991"/>
    </source>
</evidence>
<keyword evidence="4 8" id="KW-0812">Transmembrane</keyword>
<dbReference type="InterPro" id="IPR020846">
    <property type="entry name" value="MFS_dom"/>
</dbReference>
<evidence type="ECO:0000256" key="5">
    <source>
        <dbReference type="ARBA" id="ARBA00022989"/>
    </source>
</evidence>
<dbReference type="PROSITE" id="PS50850">
    <property type="entry name" value="MFS"/>
    <property type="match status" value="1"/>
</dbReference>
<comment type="caution">
    <text evidence="11">The sequence shown here is derived from an EMBL/GenBank/DDBJ whole genome shotgun (WGS) entry which is preliminary data.</text>
</comment>
<gene>
    <name evidence="11" type="ORF">DLM65_00815</name>
    <name evidence="10" type="ORF">JF886_05220</name>
</gene>
<evidence type="ECO:0000313" key="10">
    <source>
        <dbReference type="EMBL" id="MBJ7594257.1"/>
    </source>
</evidence>
<feature type="transmembrane region" description="Helical" evidence="8">
    <location>
        <begin position="20"/>
        <end position="40"/>
    </location>
</feature>
<dbReference type="Proteomes" id="UP000248724">
    <property type="component" value="Unassembled WGS sequence"/>
</dbReference>
<evidence type="ECO:0000259" key="9">
    <source>
        <dbReference type="PROSITE" id="PS50850"/>
    </source>
</evidence>
<evidence type="ECO:0000256" key="8">
    <source>
        <dbReference type="SAM" id="Phobius"/>
    </source>
</evidence>
<keyword evidence="3" id="KW-1003">Cell membrane</keyword>
<reference evidence="11" key="2">
    <citation type="submission" date="2018-05" db="EMBL/GenBank/DDBJ databases">
        <authorList>
            <person name="Ferrari B."/>
        </authorList>
    </citation>
    <scope>NUCLEOTIDE SEQUENCE</scope>
    <source>
        <strain evidence="11">RRmetagenome_bin12</strain>
    </source>
</reference>
<name>A0A2W5ZES6_9BACT</name>
<feature type="transmembrane region" description="Helical" evidence="8">
    <location>
        <begin position="234"/>
        <end position="256"/>
    </location>
</feature>
<keyword evidence="5 8" id="KW-1133">Transmembrane helix</keyword>
<feature type="transmembrane region" description="Helical" evidence="8">
    <location>
        <begin position="357"/>
        <end position="377"/>
    </location>
</feature>
<accession>A0A934JZ70</accession>
<evidence type="ECO:0000313" key="11">
    <source>
        <dbReference type="EMBL" id="PZR83952.1"/>
    </source>
</evidence>
<dbReference type="PANTHER" id="PTHR23513:SF11">
    <property type="entry name" value="STAPHYLOFERRIN A TRANSPORTER"/>
    <property type="match status" value="1"/>
</dbReference>
<dbReference type="EMBL" id="QHBU01000016">
    <property type="protein sequence ID" value="PZR83952.1"/>
    <property type="molecule type" value="Genomic_DNA"/>
</dbReference>
<feature type="transmembrane region" description="Helical" evidence="8">
    <location>
        <begin position="317"/>
        <end position="336"/>
    </location>
</feature>
<evidence type="ECO:0000256" key="6">
    <source>
        <dbReference type="ARBA" id="ARBA00023136"/>
    </source>
</evidence>
<evidence type="ECO:0000256" key="1">
    <source>
        <dbReference type="ARBA" id="ARBA00004651"/>
    </source>
</evidence>
<reference evidence="11 12" key="1">
    <citation type="journal article" date="2017" name="Nature">
        <title>Atmospheric trace gases support primary production in Antarctic desert surface soil.</title>
        <authorList>
            <person name="Ji M."/>
            <person name="Greening C."/>
            <person name="Vanwonterghem I."/>
            <person name="Carere C.R."/>
            <person name="Bay S.K."/>
            <person name="Steen J.A."/>
            <person name="Montgomery K."/>
            <person name="Lines T."/>
            <person name="Beardall J."/>
            <person name="van Dorst J."/>
            <person name="Snape I."/>
            <person name="Stott M.B."/>
            <person name="Hugenholtz P."/>
            <person name="Ferrari B.C."/>
        </authorList>
    </citation>
    <scope>NUCLEOTIDE SEQUENCE [LARGE SCALE GENOMIC DNA]</scope>
    <source>
        <strain evidence="11">RRmetagenome_bin12</strain>
    </source>
</reference>
<reference evidence="10 13" key="3">
    <citation type="submission" date="2020-10" db="EMBL/GenBank/DDBJ databases">
        <title>Ca. Dormibacterota MAGs.</title>
        <authorList>
            <person name="Montgomery K."/>
        </authorList>
    </citation>
    <scope>NUCLEOTIDE SEQUENCE [LARGE SCALE GENOMIC DNA]</scope>
    <source>
        <strain evidence="10">SC8812_S17_18</strain>
    </source>
</reference>
<feature type="transmembrane region" description="Helical" evidence="8">
    <location>
        <begin position="383"/>
        <end position="404"/>
    </location>
</feature>
<comment type="subcellular location">
    <subcellularLocation>
        <location evidence="1">Cell membrane</location>
        <topology evidence="1">Multi-pass membrane protein</topology>
    </subcellularLocation>
</comment>
<sequence>MSVASASSRTFASLRRHRNYRLYFGGQVVSLSGTWMQNVAQAWFVLELTHGSAYAVGALAVCQFAPYALFGLFGGSLADRLNARSTLVFTQTALLCIAAALAGLALTHSAQVWEVFLLATASGSVLILDTPVRQAFTIQMVGRPELPNAIALNSSLFNASRIFGPAIAGLLIATTGVGICFLINAVSYVAVVIALLLMRESELYPINRGATRPKLLRGIGEGLSYAWRTPSVRLVLLLMLVISTLAVNFNVLLPVITSHTLNSGPEVFGVLSASFGVGALAGALVSAALSRASLKLVLGAGLGFGASLLLLATQATVVGSCMALVLTGVTFSLYASQSNASLQMVVPDRLRGRVLSLYGYVFFGTAPLGGFLTGWFSGRFGTGRFLLIVGGLAVIAAAVGVVSMRMSRTTLPDRSSRAGLGAADASTVTARE</sequence>
<dbReference type="Pfam" id="PF05977">
    <property type="entry name" value="MFS_3"/>
    <property type="match status" value="1"/>
</dbReference>
<feature type="domain" description="Major facilitator superfamily (MFS) profile" evidence="9">
    <location>
        <begin position="18"/>
        <end position="408"/>
    </location>
</feature>
<keyword evidence="2" id="KW-0813">Transport</keyword>
<feature type="region of interest" description="Disordered" evidence="7">
    <location>
        <begin position="412"/>
        <end position="432"/>
    </location>
</feature>
<dbReference type="GO" id="GO:0005886">
    <property type="term" value="C:plasma membrane"/>
    <property type="evidence" value="ECO:0007669"/>
    <property type="project" value="UniProtKB-SubCell"/>
</dbReference>
<accession>A0A2W5ZES6</accession>
<dbReference type="InterPro" id="IPR010290">
    <property type="entry name" value="TM_effector"/>
</dbReference>
<dbReference type="SUPFAM" id="SSF103473">
    <property type="entry name" value="MFS general substrate transporter"/>
    <property type="match status" value="1"/>
</dbReference>
<dbReference type="EMBL" id="JAEKNS010000059">
    <property type="protein sequence ID" value="MBJ7594257.1"/>
    <property type="molecule type" value="Genomic_DNA"/>
</dbReference>
<dbReference type="AlphaFoldDB" id="A0A2W5ZES6"/>
<evidence type="ECO:0000256" key="4">
    <source>
        <dbReference type="ARBA" id="ARBA00022692"/>
    </source>
</evidence>
<protein>
    <submittedName>
        <fullName evidence="11">MFS transporter</fullName>
    </submittedName>
</protein>
<feature type="transmembrane region" description="Helical" evidence="8">
    <location>
        <begin position="86"/>
        <end position="106"/>
    </location>
</feature>
<organism evidence="11 12">
    <name type="scientific">Candidatus Aeolococcus gillhamiae</name>
    <dbReference type="NCBI Taxonomy" id="3127015"/>
    <lineage>
        <taxon>Bacteria</taxon>
        <taxon>Bacillati</taxon>
        <taxon>Candidatus Dormiibacterota</taxon>
        <taxon>Candidatus Dormibacteria</taxon>
        <taxon>Candidatus Aeolococcales</taxon>
        <taxon>Candidatus Aeolococcaceae</taxon>
        <taxon>Candidatus Aeolococcus</taxon>
    </lineage>
</organism>
<feature type="transmembrane region" description="Helical" evidence="8">
    <location>
        <begin position="52"/>
        <end position="74"/>
    </location>
</feature>
<dbReference type="PANTHER" id="PTHR23513">
    <property type="entry name" value="INTEGRAL MEMBRANE EFFLUX PROTEIN-RELATED"/>
    <property type="match status" value="1"/>
</dbReference>
<feature type="transmembrane region" description="Helical" evidence="8">
    <location>
        <begin position="176"/>
        <end position="198"/>
    </location>
</feature>
<evidence type="ECO:0000313" key="12">
    <source>
        <dbReference type="Proteomes" id="UP000248724"/>
    </source>
</evidence>
<feature type="transmembrane region" description="Helical" evidence="8">
    <location>
        <begin position="294"/>
        <end position="311"/>
    </location>
</feature>